<dbReference type="CDD" id="cd03786">
    <property type="entry name" value="GTB_UDP-GlcNAc_2-Epimerase"/>
    <property type="match status" value="1"/>
</dbReference>
<comment type="similarity">
    <text evidence="2 4">Belongs to the UDP-N-acetylglucosamine 2-epimerase family.</text>
</comment>
<name>A0A9X4NJS0_9LACT</name>
<organism evidence="6 7">
    <name type="scientific">Lactococcus lactis</name>
    <dbReference type="NCBI Taxonomy" id="1358"/>
    <lineage>
        <taxon>Bacteria</taxon>
        <taxon>Bacillati</taxon>
        <taxon>Bacillota</taxon>
        <taxon>Bacilli</taxon>
        <taxon>Lactobacillales</taxon>
        <taxon>Streptococcaceae</taxon>
        <taxon>Lactococcus</taxon>
    </lineage>
</organism>
<dbReference type="InterPro" id="IPR003331">
    <property type="entry name" value="UDP_GlcNAc_Epimerase_2_dom"/>
</dbReference>
<keyword evidence="1 4" id="KW-0413">Isomerase</keyword>
<evidence type="ECO:0000313" key="7">
    <source>
        <dbReference type="Proteomes" id="UP001152614"/>
    </source>
</evidence>
<dbReference type="Pfam" id="PF02350">
    <property type="entry name" value="Epimerase_2"/>
    <property type="match status" value="1"/>
</dbReference>
<dbReference type="EC" id="5.1.3.14" evidence="3"/>
<gene>
    <name evidence="6" type="primary">wecB</name>
    <name evidence="6" type="ORF">OGZ51_12545</name>
</gene>
<proteinExistence type="inferred from homology"/>
<dbReference type="AlphaFoldDB" id="A0A9X4NJS0"/>
<dbReference type="Gene3D" id="3.40.50.2000">
    <property type="entry name" value="Glycogen Phosphorylase B"/>
    <property type="match status" value="2"/>
</dbReference>
<evidence type="ECO:0000256" key="2">
    <source>
        <dbReference type="ARBA" id="ARBA00038209"/>
    </source>
</evidence>
<accession>A0A9X4NJS0</accession>
<dbReference type="SUPFAM" id="SSF53756">
    <property type="entry name" value="UDP-Glycosyltransferase/glycogen phosphorylase"/>
    <property type="match status" value="1"/>
</dbReference>
<evidence type="ECO:0000256" key="1">
    <source>
        <dbReference type="ARBA" id="ARBA00023235"/>
    </source>
</evidence>
<evidence type="ECO:0000256" key="3">
    <source>
        <dbReference type="ARBA" id="ARBA00038858"/>
    </source>
</evidence>
<feature type="domain" description="UDP-N-acetylglucosamine 2-epimerase" evidence="5">
    <location>
        <begin position="31"/>
        <end position="363"/>
    </location>
</feature>
<dbReference type="PANTHER" id="PTHR43174:SF2">
    <property type="entry name" value="UDP-N-ACETYLGLUCOSAMINE 2-EPIMERASE"/>
    <property type="match status" value="1"/>
</dbReference>
<dbReference type="PANTHER" id="PTHR43174">
    <property type="entry name" value="UDP-N-ACETYLGLUCOSAMINE 2-EPIMERASE"/>
    <property type="match status" value="1"/>
</dbReference>
<dbReference type="EMBL" id="JAOWLY010000017">
    <property type="protein sequence ID" value="MDG4984974.1"/>
    <property type="molecule type" value="Genomic_DNA"/>
</dbReference>
<dbReference type="RefSeq" id="WP_278229387.1">
    <property type="nucleotide sequence ID" value="NZ_JAOWLY010000017.1"/>
</dbReference>
<reference evidence="6" key="1">
    <citation type="submission" date="2022-10" db="EMBL/GenBank/DDBJ databases">
        <authorList>
            <person name="Turner M.S."/>
            <person name="Huang W."/>
        </authorList>
    </citation>
    <scope>NUCLEOTIDE SEQUENCE</scope>
    <source>
        <strain evidence="6">3</strain>
    </source>
</reference>
<dbReference type="Proteomes" id="UP001152614">
    <property type="component" value="Unassembled WGS sequence"/>
</dbReference>
<dbReference type="GO" id="GO:0008761">
    <property type="term" value="F:UDP-N-acetylglucosamine 2-epimerase activity"/>
    <property type="evidence" value="ECO:0007669"/>
    <property type="project" value="UniProtKB-EC"/>
</dbReference>
<evidence type="ECO:0000256" key="4">
    <source>
        <dbReference type="RuleBase" id="RU003513"/>
    </source>
</evidence>
<dbReference type="InterPro" id="IPR029767">
    <property type="entry name" value="WecB-like"/>
</dbReference>
<reference evidence="6" key="2">
    <citation type="journal article" date="2023" name="Food Microbiol.">
        <title>Evaluation of the fermentation potential of lactic acid bacteria isolated from herbs, fruits and vegetables as starter cultures in nut-based milk alternatives.</title>
        <authorList>
            <person name="Huang W."/>
            <person name="Dong A."/>
            <person name="Pham H.T."/>
            <person name="Zhou C."/>
            <person name="Huo Z."/>
            <person name="Watjen A.P."/>
            <person name="Prakash S."/>
            <person name="Bang-Berthelsen C.H."/>
            <person name="Turner M.S."/>
        </authorList>
    </citation>
    <scope>NUCLEOTIDE SEQUENCE</scope>
    <source>
        <strain evidence="6">3</strain>
    </source>
</reference>
<dbReference type="NCBIfam" id="TIGR00236">
    <property type="entry name" value="wecB"/>
    <property type="match status" value="1"/>
</dbReference>
<sequence length="373" mass="42607">MKLKIVVTFGTRPEAIKMMPVYTELKKYPEYFDVSLIVTGQHREMLDQILEIYGVVPDVDFNIMKSEQTLTEITNALEIKYGEYFEKEKPDLVLVHGDTTTALVAAFEAFYNKIKIGHVEAGLRTHNRLNPFPEEINRQLIARFASFHFAPTTQAAENLKKENVQGRIFVTGNTAIDALFINLEQQYDDELLQKVEDDKMIVLTTHRRENLGEAMRNIFLAMKEISKTWPEYSVVYPVHMNPQIRKLATEMLSKEKNIFLIPPVGVVGFHHYLNKAKIILTDSGGIQEEAPSLGKPVLVLRETTERPEGVENGNLRIVGTDKDRIINEVQKLLNDSSYYKSFTDIANPYGDGTAAKRIVDVIKKNLNYFTIHN</sequence>
<protein>
    <recommendedName>
        <fullName evidence="3">UDP-N-acetylglucosamine 2-epimerase (non-hydrolyzing)</fullName>
        <ecNumber evidence="3">5.1.3.14</ecNumber>
    </recommendedName>
</protein>
<evidence type="ECO:0000259" key="5">
    <source>
        <dbReference type="Pfam" id="PF02350"/>
    </source>
</evidence>
<comment type="caution">
    <text evidence="6">The sequence shown here is derived from an EMBL/GenBank/DDBJ whole genome shotgun (WGS) entry which is preliminary data.</text>
</comment>
<evidence type="ECO:0000313" key="6">
    <source>
        <dbReference type="EMBL" id="MDG4984974.1"/>
    </source>
</evidence>